<dbReference type="InterPro" id="IPR054015">
    <property type="entry name" value="ExsA-like_N"/>
</dbReference>
<evidence type="ECO:0000313" key="6">
    <source>
        <dbReference type="Proteomes" id="UP000184048"/>
    </source>
</evidence>
<dbReference type="AlphaFoldDB" id="A0A1M5GLL7"/>
<dbReference type="EMBL" id="FQUU01000036">
    <property type="protein sequence ID" value="SHG04578.1"/>
    <property type="molecule type" value="Genomic_DNA"/>
</dbReference>
<dbReference type="Pfam" id="PF12833">
    <property type="entry name" value="HTH_18"/>
    <property type="match status" value="1"/>
</dbReference>
<dbReference type="PROSITE" id="PS00041">
    <property type="entry name" value="HTH_ARAC_FAMILY_1"/>
    <property type="match status" value="1"/>
</dbReference>
<keyword evidence="6" id="KW-1185">Reference proteome</keyword>
<evidence type="ECO:0000256" key="2">
    <source>
        <dbReference type="ARBA" id="ARBA00023125"/>
    </source>
</evidence>
<feature type="domain" description="HTH araC/xylS-type" evidence="4">
    <location>
        <begin position="191"/>
        <end position="289"/>
    </location>
</feature>
<evidence type="ECO:0000259" key="4">
    <source>
        <dbReference type="PROSITE" id="PS01124"/>
    </source>
</evidence>
<dbReference type="InterPro" id="IPR009057">
    <property type="entry name" value="Homeodomain-like_sf"/>
</dbReference>
<dbReference type="SUPFAM" id="SSF46689">
    <property type="entry name" value="Homeodomain-like"/>
    <property type="match status" value="1"/>
</dbReference>
<keyword evidence="2" id="KW-0238">DNA-binding</keyword>
<keyword evidence="1" id="KW-0805">Transcription regulation</keyword>
<keyword evidence="3" id="KW-0804">Transcription</keyword>
<dbReference type="PANTHER" id="PTHR43280:SF2">
    <property type="entry name" value="HTH-TYPE TRANSCRIPTIONAL REGULATOR EXSA"/>
    <property type="match status" value="1"/>
</dbReference>
<dbReference type="PANTHER" id="PTHR43280">
    <property type="entry name" value="ARAC-FAMILY TRANSCRIPTIONAL REGULATOR"/>
    <property type="match status" value="1"/>
</dbReference>
<dbReference type="InterPro" id="IPR018062">
    <property type="entry name" value="HTH_AraC-typ_CS"/>
</dbReference>
<proteinExistence type="predicted"/>
<dbReference type="Proteomes" id="UP000184048">
    <property type="component" value="Unassembled WGS sequence"/>
</dbReference>
<evidence type="ECO:0000313" key="5">
    <source>
        <dbReference type="EMBL" id="SHG04578.1"/>
    </source>
</evidence>
<dbReference type="STRING" id="1121884.SAMN02745131_04180"/>
<evidence type="ECO:0000256" key="1">
    <source>
        <dbReference type="ARBA" id="ARBA00023015"/>
    </source>
</evidence>
<dbReference type="GO" id="GO:0003700">
    <property type="term" value="F:DNA-binding transcription factor activity"/>
    <property type="evidence" value="ECO:0007669"/>
    <property type="project" value="InterPro"/>
</dbReference>
<dbReference type="SMART" id="SM00342">
    <property type="entry name" value="HTH_ARAC"/>
    <property type="match status" value="1"/>
</dbReference>
<gene>
    <name evidence="5" type="ORF">SAMN02745131_04180</name>
</gene>
<reference evidence="5 6" key="1">
    <citation type="submission" date="2016-11" db="EMBL/GenBank/DDBJ databases">
        <authorList>
            <person name="Jaros S."/>
            <person name="Januszkiewicz K."/>
            <person name="Wedrychowicz H."/>
        </authorList>
    </citation>
    <scope>NUCLEOTIDE SEQUENCE [LARGE SCALE GENOMIC DNA]</scope>
    <source>
        <strain evidence="5 6">DSM 18119</strain>
    </source>
</reference>
<dbReference type="GO" id="GO:0043565">
    <property type="term" value="F:sequence-specific DNA binding"/>
    <property type="evidence" value="ECO:0007669"/>
    <property type="project" value="InterPro"/>
</dbReference>
<evidence type="ECO:0000256" key="3">
    <source>
        <dbReference type="ARBA" id="ARBA00023163"/>
    </source>
</evidence>
<organism evidence="5 6">
    <name type="scientific">Flavisolibacter ginsengisoli DSM 18119</name>
    <dbReference type="NCBI Taxonomy" id="1121884"/>
    <lineage>
        <taxon>Bacteria</taxon>
        <taxon>Pseudomonadati</taxon>
        <taxon>Bacteroidota</taxon>
        <taxon>Chitinophagia</taxon>
        <taxon>Chitinophagales</taxon>
        <taxon>Chitinophagaceae</taxon>
        <taxon>Flavisolibacter</taxon>
    </lineage>
</organism>
<name>A0A1M5GLL7_9BACT</name>
<dbReference type="InterPro" id="IPR018060">
    <property type="entry name" value="HTH_AraC"/>
</dbReference>
<sequence>MVNFKERVLCYPEYSKQFSCGESLITIFNCPPEARLMKTKFAGLWSHENYIFYVLEGKKVWHTAHGSYEISEGSCVLVRKGACILEQFFDIGFCLVLFFIPDQFICDTLKSRSVPIAKTGRQYEPVISIRSTETLKSFFISMYAYFSGTTAPDRSLLELKFRELILNIAENRDNVEALSYFCSLMNEPQSVALERIMQDNYCFNLKLEQYAALCNRSLSAFKRDFQKQFNSTPGKWLLEKRLQQSLALLSNNGKSVSEAAFETGFENISHFSRCFKQRFGFSPQVAKNTAAS</sequence>
<dbReference type="Gene3D" id="1.10.10.60">
    <property type="entry name" value="Homeodomain-like"/>
    <property type="match status" value="1"/>
</dbReference>
<protein>
    <submittedName>
        <fullName evidence="5">Helix-turn-helix domain-containing protein</fullName>
    </submittedName>
</protein>
<accession>A0A1M5GLL7</accession>
<dbReference type="PROSITE" id="PS01124">
    <property type="entry name" value="HTH_ARAC_FAMILY_2"/>
    <property type="match status" value="1"/>
</dbReference>
<dbReference type="OrthoDB" id="4480133at2"/>
<dbReference type="Pfam" id="PF22200">
    <property type="entry name" value="ExsA_N"/>
    <property type="match status" value="1"/>
</dbReference>